<gene>
    <name evidence="1" type="ORF">B0681_06475</name>
</gene>
<keyword evidence="2" id="KW-1185">Reference proteome</keyword>
<reference evidence="1 2" key="1">
    <citation type="submission" date="2017-02" db="EMBL/GenBank/DDBJ databases">
        <title>Draft genome sequence of Moraxella porci CCUG 54912T type strain.</title>
        <authorList>
            <person name="Salva-Serra F."/>
            <person name="Engstrom-Jakobsson H."/>
            <person name="Thorell K."/>
            <person name="Jaen-Luchoro D."/>
            <person name="Gonzales-Siles L."/>
            <person name="Karlsson R."/>
            <person name="Yazdan S."/>
            <person name="Boulund F."/>
            <person name="Johnning A."/>
            <person name="Engstrand L."/>
            <person name="Kristiansson E."/>
            <person name="Moore E."/>
        </authorList>
    </citation>
    <scope>NUCLEOTIDE SEQUENCE [LARGE SCALE GENOMIC DNA]</scope>
    <source>
        <strain evidence="1 2">CCUG 54912</strain>
    </source>
</reference>
<proteinExistence type="predicted"/>
<dbReference type="EMBL" id="MUYV01000007">
    <property type="protein sequence ID" value="OOS24776.1"/>
    <property type="molecule type" value="Genomic_DNA"/>
</dbReference>
<evidence type="ECO:0000313" key="1">
    <source>
        <dbReference type="EMBL" id="OOS24776.1"/>
    </source>
</evidence>
<organism evidence="1 2">
    <name type="scientific">Moraxella porci DSM 25326</name>
    <dbReference type="NCBI Taxonomy" id="573983"/>
    <lineage>
        <taxon>Bacteria</taxon>
        <taxon>Pseudomonadati</taxon>
        <taxon>Pseudomonadota</taxon>
        <taxon>Gammaproteobacteria</taxon>
        <taxon>Moraxellales</taxon>
        <taxon>Moraxellaceae</taxon>
        <taxon>Moraxella</taxon>
    </lineage>
</organism>
<comment type="caution">
    <text evidence="1">The sequence shown here is derived from an EMBL/GenBank/DDBJ whole genome shotgun (WGS) entry which is preliminary data.</text>
</comment>
<evidence type="ECO:0000313" key="2">
    <source>
        <dbReference type="Proteomes" id="UP000190683"/>
    </source>
</evidence>
<dbReference type="Proteomes" id="UP000190683">
    <property type="component" value="Unassembled WGS sequence"/>
</dbReference>
<name>A0A1T0CR09_9GAMM</name>
<dbReference type="AlphaFoldDB" id="A0A1T0CR09"/>
<sequence length="83" mass="9605">MKGQIGDGCWCAIILVGLLRLDWSFGVMAYHKRRSKSPDTKPLQFAQASFWIYLIKYQKLFIRNDMSDLAKRFACCQNDGKVL</sequence>
<protein>
    <submittedName>
        <fullName evidence="1">Uncharacterized protein</fullName>
    </submittedName>
</protein>
<accession>A0A1T0CR09</accession>
<dbReference type="STRING" id="573983.B0681_06475"/>